<feature type="transmembrane region" description="Helical" evidence="9">
    <location>
        <begin position="85"/>
        <end position="106"/>
    </location>
</feature>
<organism evidence="10 11">
    <name type="scientific">Ditylenchus dipsaci</name>
    <dbReference type="NCBI Taxonomy" id="166011"/>
    <lineage>
        <taxon>Eukaryota</taxon>
        <taxon>Metazoa</taxon>
        <taxon>Ecdysozoa</taxon>
        <taxon>Nematoda</taxon>
        <taxon>Chromadorea</taxon>
        <taxon>Rhabditida</taxon>
        <taxon>Tylenchina</taxon>
        <taxon>Tylenchomorpha</taxon>
        <taxon>Sphaerularioidea</taxon>
        <taxon>Anguinidae</taxon>
        <taxon>Anguininae</taxon>
        <taxon>Ditylenchus</taxon>
    </lineage>
</organism>
<comment type="similarity">
    <text evidence="2 9">Belongs to the SPCS2 family.</text>
</comment>
<dbReference type="InterPro" id="IPR009582">
    <property type="entry name" value="Spc2/SPCS2"/>
</dbReference>
<evidence type="ECO:0000256" key="2">
    <source>
        <dbReference type="ARBA" id="ARBA00007324"/>
    </source>
</evidence>
<comment type="subcellular location">
    <subcellularLocation>
        <location evidence="1 9">Endoplasmic reticulum membrane</location>
        <topology evidence="1 9">Multi-pass membrane protein</topology>
    </subcellularLocation>
</comment>
<keyword evidence="6 9" id="KW-1133">Transmembrane helix</keyword>
<dbReference type="GO" id="GO:0008233">
    <property type="term" value="F:peptidase activity"/>
    <property type="evidence" value="ECO:0007669"/>
    <property type="project" value="UniProtKB-UniRule"/>
</dbReference>
<comment type="function">
    <text evidence="8 9">Component of the signal peptidase complex (SPC) which catalyzes the cleavage of N-terminal signal sequences from nascent proteins as they are translocated into the lumen of the endoplasmic reticulum. Enhances the enzymatic activity of SPC and facilitates the interactions between different components of the translocation site.</text>
</comment>
<evidence type="ECO:0000256" key="7">
    <source>
        <dbReference type="ARBA" id="ARBA00023136"/>
    </source>
</evidence>
<evidence type="ECO:0000256" key="3">
    <source>
        <dbReference type="ARBA" id="ARBA00017057"/>
    </source>
</evidence>
<name>A0A915D9S2_9BILA</name>
<dbReference type="GO" id="GO:0005787">
    <property type="term" value="C:signal peptidase complex"/>
    <property type="evidence" value="ECO:0007669"/>
    <property type="project" value="UniProtKB-UniRule"/>
</dbReference>
<evidence type="ECO:0000313" key="11">
    <source>
        <dbReference type="WBParaSite" id="jg17062.1"/>
    </source>
</evidence>
<dbReference type="Pfam" id="PF06703">
    <property type="entry name" value="SPC25"/>
    <property type="match status" value="1"/>
</dbReference>
<keyword evidence="7 9" id="KW-0472">Membrane</keyword>
<sequence>MTEVVEQQEPPIKVNKWDVSFFVFLYMVSPGSHRLLKKFWIGYLMSKSAECRGATVKNTLDDAVKKIINDNYGWTERHSLADGRLVLSLIAVAVAGFALIYDYIYPFPKSKAVLATCSISYFVMMFVLQFYQWYVEKTTFFQATEKDGKNTIIWKWSSDMKRYDDKYILVAEYSQGSRSGSMKVVKSISSYITDDGEIILPLLKKDVDFLRKNFSRNSAKSD</sequence>
<proteinExistence type="inferred from homology"/>
<evidence type="ECO:0000256" key="1">
    <source>
        <dbReference type="ARBA" id="ARBA00004477"/>
    </source>
</evidence>
<keyword evidence="10" id="KW-1185">Reference proteome</keyword>
<dbReference type="GO" id="GO:0006465">
    <property type="term" value="P:signal peptide processing"/>
    <property type="evidence" value="ECO:0007669"/>
    <property type="project" value="UniProtKB-UniRule"/>
</dbReference>
<accession>A0A915D9S2</accession>
<evidence type="ECO:0000256" key="4">
    <source>
        <dbReference type="ARBA" id="ARBA00022692"/>
    </source>
</evidence>
<dbReference type="PANTHER" id="PTHR13085:SF0">
    <property type="entry name" value="SIGNAL PEPTIDASE COMPLEX SUBUNIT 2"/>
    <property type="match status" value="1"/>
</dbReference>
<evidence type="ECO:0000256" key="6">
    <source>
        <dbReference type="ARBA" id="ARBA00022989"/>
    </source>
</evidence>
<dbReference type="GO" id="GO:0045047">
    <property type="term" value="P:protein targeting to ER"/>
    <property type="evidence" value="ECO:0007669"/>
    <property type="project" value="TreeGrafter"/>
</dbReference>
<evidence type="ECO:0000313" key="10">
    <source>
        <dbReference type="Proteomes" id="UP000887574"/>
    </source>
</evidence>
<protein>
    <recommendedName>
        <fullName evidence="3 9">Signal peptidase complex subunit 2</fullName>
    </recommendedName>
</protein>
<evidence type="ECO:0000256" key="5">
    <source>
        <dbReference type="ARBA" id="ARBA00022824"/>
    </source>
</evidence>
<dbReference type="Proteomes" id="UP000887574">
    <property type="component" value="Unplaced"/>
</dbReference>
<reference evidence="11" key="1">
    <citation type="submission" date="2022-11" db="UniProtKB">
        <authorList>
            <consortium name="WormBaseParasite"/>
        </authorList>
    </citation>
    <scope>IDENTIFICATION</scope>
</reference>
<dbReference type="PANTHER" id="PTHR13085">
    <property type="entry name" value="MICROSOMAL SIGNAL PEPTIDASE 25 KDA SUBUNIT"/>
    <property type="match status" value="1"/>
</dbReference>
<keyword evidence="5 9" id="KW-0256">Endoplasmic reticulum</keyword>
<evidence type="ECO:0000256" key="9">
    <source>
        <dbReference type="RuleBase" id="RU368033"/>
    </source>
</evidence>
<dbReference type="WBParaSite" id="jg17062.1">
    <property type="protein sequence ID" value="jg17062.1"/>
    <property type="gene ID" value="jg17062"/>
</dbReference>
<evidence type="ECO:0000256" key="8">
    <source>
        <dbReference type="ARBA" id="ARBA00045608"/>
    </source>
</evidence>
<feature type="transmembrane region" description="Helical" evidence="9">
    <location>
        <begin position="112"/>
        <end position="131"/>
    </location>
</feature>
<keyword evidence="4 9" id="KW-0812">Transmembrane</keyword>
<dbReference type="AlphaFoldDB" id="A0A915D9S2"/>